<keyword evidence="7" id="KW-1185">Reference proteome</keyword>
<name>A0A1T4VZ49_9GAMM</name>
<organism evidence="6 7">
    <name type="scientific">Succinivibrio dextrinosolvens DSM 3072</name>
    <dbReference type="NCBI Taxonomy" id="1123324"/>
    <lineage>
        <taxon>Bacteria</taxon>
        <taxon>Pseudomonadati</taxon>
        <taxon>Pseudomonadota</taxon>
        <taxon>Gammaproteobacteria</taxon>
        <taxon>Aeromonadales</taxon>
        <taxon>Succinivibrionaceae</taxon>
        <taxon>Succinivibrio</taxon>
    </lineage>
</organism>
<dbReference type="GO" id="GO:0042597">
    <property type="term" value="C:periplasmic space"/>
    <property type="evidence" value="ECO:0007669"/>
    <property type="project" value="UniProtKB-SubCell"/>
</dbReference>
<feature type="chain" id="PRO_5012233659" evidence="4">
    <location>
        <begin position="25"/>
        <end position="365"/>
    </location>
</feature>
<dbReference type="SUPFAM" id="SSF53850">
    <property type="entry name" value="Periplasmic binding protein-like II"/>
    <property type="match status" value="1"/>
</dbReference>
<reference evidence="7" key="1">
    <citation type="submission" date="2017-02" db="EMBL/GenBank/DDBJ databases">
        <authorList>
            <person name="Varghese N."/>
            <person name="Submissions S."/>
        </authorList>
    </citation>
    <scope>NUCLEOTIDE SEQUENCE [LARGE SCALE GENOMIC DNA]</scope>
    <source>
        <strain evidence="7">DSM 3072</strain>
    </source>
</reference>
<dbReference type="Pfam" id="PF09084">
    <property type="entry name" value="NMT1"/>
    <property type="match status" value="1"/>
</dbReference>
<dbReference type="Gene3D" id="3.40.190.10">
    <property type="entry name" value="Periplasmic binding protein-like II"/>
    <property type="match status" value="2"/>
</dbReference>
<dbReference type="AlphaFoldDB" id="A0A1T4VZ49"/>
<accession>A0A1T4VZ49</accession>
<dbReference type="STRING" id="83771.SAMN02910357_00416"/>
<gene>
    <name evidence="6" type="ORF">SAMN02745213_02311</name>
</gene>
<evidence type="ECO:0000313" key="7">
    <source>
        <dbReference type="Proteomes" id="UP000242432"/>
    </source>
</evidence>
<dbReference type="RefSeq" id="WP_078929575.1">
    <property type="nucleotide sequence ID" value="NZ_FUXX01000069.1"/>
</dbReference>
<sequence>MIKLTRLIKTFSLCSVLVSGLSFADDLPSVKTTMFLEQEGFLMWYAKEQGWDKELGIDIKLEISRTNGVDVMNKHRENPDVWNITAASSIPFIIGSSNMDLKIIGMACDDGPSTSVMVRKDSDILKVKGYNRDYPEICGSPETIKGKTFLVKGISSGAYTLAAWLDIFNLNFSSVVVKDITGPEILKEMENKNVEGAGLWSPDTYESEYIGYQKVTTAANIDEYIPIMFLADNNFLKDNEDTVAKFLAVYIRAVEKQREDAAQLVPSYQKFLKQYTGRDFSESVCLKDLKDHKIYTLNEQLSMFEAKDNKKSEIHKIQRALTAGLMLIMKDMPSQNPNIRIANHLKDDSYITDKYLKLAKKYSKY</sequence>
<feature type="domain" description="SsuA/THI5-like" evidence="5">
    <location>
        <begin position="44"/>
        <end position="256"/>
    </location>
</feature>
<dbReference type="InterPro" id="IPR015168">
    <property type="entry name" value="SsuA/THI5"/>
</dbReference>
<proteinExistence type="inferred from homology"/>
<evidence type="ECO:0000256" key="3">
    <source>
        <dbReference type="ARBA" id="ARBA00022729"/>
    </source>
</evidence>
<protein>
    <submittedName>
        <fullName evidence="6">NitT/TauT family transport system substrate-binding protein</fullName>
    </submittedName>
</protein>
<comment type="similarity">
    <text evidence="2">Belongs to the bacterial solute-binding protein SsuA/TauA family.</text>
</comment>
<keyword evidence="3 4" id="KW-0732">Signal</keyword>
<evidence type="ECO:0000256" key="1">
    <source>
        <dbReference type="ARBA" id="ARBA00004418"/>
    </source>
</evidence>
<evidence type="ECO:0000313" key="6">
    <source>
        <dbReference type="EMBL" id="SKA70266.1"/>
    </source>
</evidence>
<dbReference type="EMBL" id="FUXX01000069">
    <property type="protein sequence ID" value="SKA70266.1"/>
    <property type="molecule type" value="Genomic_DNA"/>
</dbReference>
<evidence type="ECO:0000256" key="2">
    <source>
        <dbReference type="ARBA" id="ARBA00010742"/>
    </source>
</evidence>
<dbReference type="Proteomes" id="UP000242432">
    <property type="component" value="Unassembled WGS sequence"/>
</dbReference>
<feature type="signal peptide" evidence="4">
    <location>
        <begin position="1"/>
        <end position="24"/>
    </location>
</feature>
<evidence type="ECO:0000256" key="4">
    <source>
        <dbReference type="SAM" id="SignalP"/>
    </source>
</evidence>
<dbReference type="PANTHER" id="PTHR30024">
    <property type="entry name" value="ALIPHATIC SULFONATES-BINDING PROTEIN-RELATED"/>
    <property type="match status" value="1"/>
</dbReference>
<evidence type="ECO:0000259" key="5">
    <source>
        <dbReference type="Pfam" id="PF09084"/>
    </source>
</evidence>
<comment type="subcellular location">
    <subcellularLocation>
        <location evidence="1">Periplasm</location>
    </subcellularLocation>
</comment>
<dbReference type="PANTHER" id="PTHR30024:SF47">
    <property type="entry name" value="TAURINE-BINDING PERIPLASMIC PROTEIN"/>
    <property type="match status" value="1"/>
</dbReference>